<feature type="compositionally biased region" description="Polar residues" evidence="5">
    <location>
        <begin position="393"/>
        <end position="418"/>
    </location>
</feature>
<dbReference type="GO" id="GO:0045727">
    <property type="term" value="P:positive regulation of translation"/>
    <property type="evidence" value="ECO:0007669"/>
    <property type="project" value="TreeGrafter"/>
</dbReference>
<evidence type="ECO:0000256" key="2">
    <source>
        <dbReference type="ARBA" id="ARBA00005991"/>
    </source>
</evidence>
<feature type="compositionally biased region" description="Basic and acidic residues" evidence="5">
    <location>
        <begin position="498"/>
        <end position="522"/>
    </location>
</feature>
<dbReference type="Proteomes" id="UP000026960">
    <property type="component" value="Chromosome 4"/>
</dbReference>
<dbReference type="GO" id="GO:0003729">
    <property type="term" value="F:mRNA binding"/>
    <property type="evidence" value="ECO:0007669"/>
    <property type="project" value="TreeGrafter"/>
</dbReference>
<dbReference type="InterPro" id="IPR039722">
    <property type="entry name" value="Upf3"/>
</dbReference>
<dbReference type="InterPro" id="IPR012677">
    <property type="entry name" value="Nucleotide-bd_a/b_plait_sf"/>
</dbReference>
<dbReference type="PANTHER" id="PTHR13112">
    <property type="entry name" value="UPF3 REGULATOR OF NONSENSE TRANSCRIPTS-LIKE PROTEIN"/>
    <property type="match status" value="1"/>
</dbReference>
<comment type="subcellular location">
    <subcellularLocation>
        <location evidence="1">Nucleus</location>
    </subcellularLocation>
</comment>
<dbReference type="SUPFAM" id="SSF54928">
    <property type="entry name" value="RNA-binding domain, RBD"/>
    <property type="match status" value="2"/>
</dbReference>
<evidence type="ECO:0000313" key="8">
    <source>
        <dbReference type="Proteomes" id="UP000026960"/>
    </source>
</evidence>
<feature type="compositionally biased region" description="Basic and acidic residues" evidence="5">
    <location>
        <begin position="439"/>
        <end position="460"/>
    </location>
</feature>
<dbReference type="FunFam" id="3.30.70.330:FF:000255">
    <property type="entry name" value="Regulator of nonsense transcripts UPF3"/>
    <property type="match status" value="1"/>
</dbReference>
<organism evidence="7">
    <name type="scientific">Oryza barthii</name>
    <dbReference type="NCBI Taxonomy" id="65489"/>
    <lineage>
        <taxon>Eukaryota</taxon>
        <taxon>Viridiplantae</taxon>
        <taxon>Streptophyta</taxon>
        <taxon>Embryophyta</taxon>
        <taxon>Tracheophyta</taxon>
        <taxon>Spermatophyta</taxon>
        <taxon>Magnoliopsida</taxon>
        <taxon>Liliopsida</taxon>
        <taxon>Poales</taxon>
        <taxon>Poaceae</taxon>
        <taxon>BOP clade</taxon>
        <taxon>Oryzoideae</taxon>
        <taxon>Oryzeae</taxon>
        <taxon>Oryzinae</taxon>
        <taxon>Oryza</taxon>
    </lineage>
</organism>
<reference evidence="7" key="2">
    <citation type="submission" date="2015-03" db="UniProtKB">
        <authorList>
            <consortium name="EnsemblPlants"/>
        </authorList>
    </citation>
    <scope>IDENTIFICATION</scope>
</reference>
<dbReference type="EnsemblPlants" id="OBART04G13570.1">
    <property type="protein sequence ID" value="OBART04G13570.1"/>
    <property type="gene ID" value="OBART04G13570"/>
</dbReference>
<dbReference type="CDD" id="cd12455">
    <property type="entry name" value="RRM_like_Smg4_UPF3"/>
    <property type="match status" value="2"/>
</dbReference>
<dbReference type="AlphaFoldDB" id="A0A0D3FW67"/>
<dbReference type="GO" id="GO:0000184">
    <property type="term" value="P:nuclear-transcribed mRNA catabolic process, nonsense-mediated decay"/>
    <property type="evidence" value="ECO:0007669"/>
    <property type="project" value="UniProtKB-KW"/>
</dbReference>
<dbReference type="HOGENOM" id="CLU_023010_0_0_1"/>
<dbReference type="Gene3D" id="3.30.70.330">
    <property type="match status" value="2"/>
</dbReference>
<evidence type="ECO:0000313" key="7">
    <source>
        <dbReference type="EnsemblPlants" id="OBART04G13570.1"/>
    </source>
</evidence>
<feature type="compositionally biased region" description="Low complexity" evidence="5">
    <location>
        <begin position="523"/>
        <end position="536"/>
    </location>
</feature>
<keyword evidence="3" id="KW-0866">Nonsense-mediated mRNA decay</keyword>
<feature type="region of interest" description="Disordered" evidence="5">
    <location>
        <begin position="439"/>
        <end position="467"/>
    </location>
</feature>
<keyword evidence="4" id="KW-0539">Nucleus</keyword>
<dbReference type="GO" id="GO:0005730">
    <property type="term" value="C:nucleolus"/>
    <property type="evidence" value="ECO:0007669"/>
    <property type="project" value="TreeGrafter"/>
</dbReference>
<comment type="similarity">
    <text evidence="2">Belongs to the RENT3 family.</text>
</comment>
<dbReference type="PaxDb" id="65489-OBART04G13570.1"/>
<evidence type="ECO:0000256" key="3">
    <source>
        <dbReference type="ARBA" id="ARBA00023161"/>
    </source>
</evidence>
<protein>
    <recommendedName>
        <fullName evidence="6">UPF3 domain-containing protein</fullName>
    </recommendedName>
</protein>
<dbReference type="InterPro" id="IPR005120">
    <property type="entry name" value="UPF3_dom"/>
</dbReference>
<name>A0A0D3FW67_9ORYZ</name>
<keyword evidence="8" id="KW-1185">Reference proteome</keyword>
<evidence type="ECO:0000256" key="4">
    <source>
        <dbReference type="ARBA" id="ARBA00023242"/>
    </source>
</evidence>
<feature type="compositionally biased region" description="Basic and acidic residues" evidence="5">
    <location>
        <begin position="552"/>
        <end position="562"/>
    </location>
</feature>
<evidence type="ECO:0000259" key="6">
    <source>
        <dbReference type="Pfam" id="PF03467"/>
    </source>
</evidence>
<feature type="compositionally biased region" description="Polar residues" evidence="5">
    <location>
        <begin position="537"/>
        <end position="548"/>
    </location>
</feature>
<feature type="compositionally biased region" description="Basic and acidic residues" evidence="5">
    <location>
        <begin position="353"/>
        <end position="364"/>
    </location>
</feature>
<dbReference type="eggNOG" id="KOG1295">
    <property type="taxonomic scope" value="Eukaryota"/>
</dbReference>
<proteinExistence type="inferred from homology"/>
<sequence>MAAARAHVKDPAHRTKVVLRRLPPAIAQQAVVEQVDARFGGRYDWSCFRPGNASQKNHRYSRLYLNFKGPEDVVEFAEVFNGHVFVNEKGAQFKALVEYAPSQQVPKSNTKKDARQGTIMKDPEYLEFLESISKPAEHLPSAEIQLERKEAERAAAGKEPPVVTPLMVYVRQQRAAKSMAQQAVVEQVDARFGGRYDWSCFRPGNASQKNHRYSRLYLNFKGPEDVVEFAEVFNGHVFVNEKGAQFKALVEYAPSQQVPKSNTKKDARQGTIMKDPEYLEFLESISKPAEHLPSAEIQLERKEAERAAAGKEPPVVTPLMVYVRQQRAAKSMAQQYVLRENAKEKPTYILVPKRDEHAQREKDATSGGISGSAHVAENKKEKIVLLKGRARVDSNTSDVTSQQQSGTPMKNAAQSSSRQDPRLEGSGRIIKTILSNKEGRHVVTSQHDQEGHIITAEKRPPRIPNPRSIVKDQVVENAEKNHLDDKHSHLHGSGPISEKTERHARNRDRPDRGVWAPRRYDKSASGGTHSSSSEFSPMQQHSGENFCQQADGHGERKIDPRGHGGIRGGPVENGHRHANRRGPPRGLKEMEISASTSDGKPSKRASANYGAHEILIKTDIASCGVLDFAA</sequence>
<dbReference type="InterPro" id="IPR035979">
    <property type="entry name" value="RBD_domain_sf"/>
</dbReference>
<dbReference type="Gramene" id="OBART04G13570.1">
    <property type="protein sequence ID" value="OBART04G13570.1"/>
    <property type="gene ID" value="OBART04G13570"/>
</dbReference>
<evidence type="ECO:0000256" key="1">
    <source>
        <dbReference type="ARBA" id="ARBA00004123"/>
    </source>
</evidence>
<feature type="region of interest" description="Disordered" evidence="5">
    <location>
        <begin position="353"/>
        <end position="375"/>
    </location>
</feature>
<reference evidence="7" key="1">
    <citation type="journal article" date="2009" name="Rice">
        <title>De Novo Next Generation Sequencing of Plant Genomes.</title>
        <authorList>
            <person name="Rounsley S."/>
            <person name="Marri P.R."/>
            <person name="Yu Y."/>
            <person name="He R."/>
            <person name="Sisneros N."/>
            <person name="Goicoechea J.L."/>
            <person name="Lee S.J."/>
            <person name="Angelova A."/>
            <person name="Kudrna D."/>
            <person name="Luo M."/>
            <person name="Affourtit J."/>
            <person name="Desany B."/>
            <person name="Knight J."/>
            <person name="Niazi F."/>
            <person name="Egholm M."/>
            <person name="Wing R.A."/>
        </authorList>
    </citation>
    <scope>NUCLEOTIDE SEQUENCE [LARGE SCALE GENOMIC DNA]</scope>
    <source>
        <strain evidence="7">cv. IRGC 105608</strain>
    </source>
</reference>
<dbReference type="STRING" id="65489.A0A0D3FW67"/>
<feature type="region of interest" description="Disordered" evidence="5">
    <location>
        <begin position="392"/>
        <end position="426"/>
    </location>
</feature>
<evidence type="ECO:0000256" key="5">
    <source>
        <dbReference type="SAM" id="MobiDB-lite"/>
    </source>
</evidence>
<dbReference type="GO" id="GO:0005737">
    <property type="term" value="C:cytoplasm"/>
    <property type="evidence" value="ECO:0007669"/>
    <property type="project" value="TreeGrafter"/>
</dbReference>
<dbReference type="PANTHER" id="PTHR13112:SF0">
    <property type="entry name" value="FI21285P1"/>
    <property type="match status" value="1"/>
</dbReference>
<dbReference type="Pfam" id="PF03467">
    <property type="entry name" value="Smg4_UPF3"/>
    <property type="match status" value="2"/>
</dbReference>
<accession>A0A0D3FW67</accession>
<feature type="region of interest" description="Disordered" evidence="5">
    <location>
        <begin position="481"/>
        <end position="605"/>
    </location>
</feature>
<feature type="domain" description="UPF3" evidence="6">
    <location>
        <begin position="178"/>
        <end position="327"/>
    </location>
</feature>
<feature type="domain" description="UPF3" evidence="6">
    <location>
        <begin position="13"/>
        <end position="174"/>
    </location>
</feature>